<gene>
    <name evidence="2" type="ORF">DRW07_05330</name>
</gene>
<protein>
    <submittedName>
        <fullName evidence="2">Antibiotic biosynthesis monooxygenase</fullName>
    </submittedName>
</protein>
<organism evidence="2 3">
    <name type="scientific">Alteromonas sediminis</name>
    <dbReference type="NCBI Taxonomy" id="2259342"/>
    <lineage>
        <taxon>Bacteria</taxon>
        <taxon>Pseudomonadati</taxon>
        <taxon>Pseudomonadota</taxon>
        <taxon>Gammaproteobacteria</taxon>
        <taxon>Alteromonadales</taxon>
        <taxon>Alteromonadaceae</taxon>
        <taxon>Alteromonas/Salinimonas group</taxon>
        <taxon>Alteromonas</taxon>
    </lineage>
</organism>
<keyword evidence="2" id="KW-0503">Monooxygenase</keyword>
<dbReference type="Pfam" id="PF03992">
    <property type="entry name" value="ABM"/>
    <property type="match status" value="1"/>
</dbReference>
<dbReference type="Gene3D" id="3.30.70.100">
    <property type="match status" value="1"/>
</dbReference>
<reference evidence="2 3" key="1">
    <citation type="submission" date="2018-11" db="EMBL/GenBank/DDBJ databases">
        <authorList>
            <person name="Ye M.-Q."/>
            <person name="Du Z.-J."/>
        </authorList>
    </citation>
    <scope>NUCLEOTIDE SEQUENCE [LARGE SCALE GENOMIC DNA]</scope>
    <source>
        <strain evidence="2 3">U0105</strain>
    </source>
</reference>
<dbReference type="InterPro" id="IPR007138">
    <property type="entry name" value="ABM_dom"/>
</dbReference>
<evidence type="ECO:0000259" key="1">
    <source>
        <dbReference type="Pfam" id="PF03992"/>
    </source>
</evidence>
<dbReference type="EMBL" id="RPOK01000002">
    <property type="protein sequence ID" value="RPJ66967.1"/>
    <property type="molecule type" value="Genomic_DNA"/>
</dbReference>
<dbReference type="OrthoDB" id="6105906at2"/>
<dbReference type="Proteomes" id="UP000275281">
    <property type="component" value="Unassembled WGS sequence"/>
</dbReference>
<dbReference type="InterPro" id="IPR011008">
    <property type="entry name" value="Dimeric_a/b-barrel"/>
</dbReference>
<keyword evidence="2" id="KW-0560">Oxidoreductase</keyword>
<evidence type="ECO:0000313" key="3">
    <source>
        <dbReference type="Proteomes" id="UP000275281"/>
    </source>
</evidence>
<dbReference type="AlphaFoldDB" id="A0A3N5Y045"/>
<comment type="caution">
    <text evidence="2">The sequence shown here is derived from an EMBL/GenBank/DDBJ whole genome shotgun (WGS) entry which is preliminary data.</text>
</comment>
<keyword evidence="3" id="KW-1185">Reference proteome</keyword>
<proteinExistence type="predicted"/>
<evidence type="ECO:0000313" key="2">
    <source>
        <dbReference type="EMBL" id="RPJ66967.1"/>
    </source>
</evidence>
<dbReference type="SUPFAM" id="SSF54909">
    <property type="entry name" value="Dimeric alpha+beta barrel"/>
    <property type="match status" value="1"/>
</dbReference>
<dbReference type="RefSeq" id="WP_124027548.1">
    <property type="nucleotide sequence ID" value="NZ_JBHRSN010000015.1"/>
</dbReference>
<dbReference type="GO" id="GO:0004497">
    <property type="term" value="F:monooxygenase activity"/>
    <property type="evidence" value="ECO:0007669"/>
    <property type="project" value="UniProtKB-KW"/>
</dbReference>
<name>A0A3N5Y045_9ALTE</name>
<sequence length="98" mass="11756">MFHVIYEWWVAKENIDNFIDVWRKATNRIHNTVDGAKGSFMIRSCNDSNKVVTIAKWRSRYAWEKFWLDADPKEMRQMRKIGERVSVEVFEELGDETV</sequence>
<accession>A0A3N5Y045</accession>
<feature type="domain" description="ABM" evidence="1">
    <location>
        <begin position="1"/>
        <end position="66"/>
    </location>
</feature>